<evidence type="ECO:0000313" key="5">
    <source>
        <dbReference type="EMBL" id="MBB6496125.1"/>
    </source>
</evidence>
<reference evidence="6" key="1">
    <citation type="journal article" date="2018" name="Genome Announc.">
        <title>Complete Genome Sequence of the Methanococcus maripaludis Type Strain JJ (DSM 2067), a Model for Selenoprotein Synthesis in Archaea.</title>
        <authorList>
            <person name="Poehlein A."/>
            <person name="Heym D."/>
            <person name="Quitzke V."/>
            <person name="Fersch J."/>
            <person name="Daniel R."/>
            <person name="Rother M."/>
        </authorList>
    </citation>
    <scope>NUCLEOTIDE SEQUENCE [LARGE SCALE GENOMIC DNA]</scope>
    <source>
        <strain evidence="6">DSM 2067</strain>
    </source>
</reference>
<evidence type="ECO:0000313" key="7">
    <source>
        <dbReference type="Proteomes" id="UP000567099"/>
    </source>
</evidence>
<feature type="region of interest" description="Disordered" evidence="1">
    <location>
        <begin position="262"/>
        <end position="281"/>
    </location>
</feature>
<evidence type="ECO:0000259" key="2">
    <source>
        <dbReference type="Pfam" id="PF05124"/>
    </source>
</evidence>
<dbReference type="Proteomes" id="UP000239462">
    <property type="component" value="Chromosome"/>
</dbReference>
<dbReference type="InterPro" id="IPR011050">
    <property type="entry name" value="Pectin_lyase_fold/virulence"/>
</dbReference>
<dbReference type="RefSeq" id="WP_104837222.1">
    <property type="nucleotide sequence ID" value="NZ_CP026606.1"/>
</dbReference>
<name>A0A2L1C872_METMI</name>
<dbReference type="SUPFAM" id="SSF51126">
    <property type="entry name" value="Pectin lyase-like"/>
    <property type="match status" value="1"/>
</dbReference>
<feature type="domain" description="S-layer protein outer" evidence="2">
    <location>
        <begin position="329"/>
        <end position="400"/>
    </location>
</feature>
<sequence>MKKFLILAIIALSMLVSVNAIDMPDANMTINESGTYVLSEDILALVNQSGILINASNVVLDGQNHQLIGNTSSEDFYCGIQVSSDGIIENITIKNFVISNWFAGADLTRGSVKNITIMNCEFEDNVFVIGSNAVEQYFYLNTIHENQYVRSNSPLTSPKLVYKYNGTEYTYRLGNYYEGYVGDETEDEGVYSGVYEIYGEFEEFRVYDPYPLIETPENYEVLQILYPEVYDEEIGQIPALIADIFALDSRFENYVITDAPVTTTTTPSSSSRGGGSSYDSDVSDGIQSRLIKSFVSSATVIYGNDIDETYAKQLRERVHAYNDNYAYSGNMIIVGGPTVNKLAKKYNDQFEIPISNDVPGENRGVIQVMTVQDNSGSIIQSYTIVYIAGSDRLGTLAAMEYFKTLDKLPEGPIVIEGTENGPVLVE</sequence>
<reference evidence="5 8" key="3">
    <citation type="submission" date="2020-08" db="EMBL/GenBank/DDBJ databases">
        <title>Genomic Encyclopedia of Type Strains, Phase IV (KMG-V): Genome sequencing to study the core and pangenomes of soil and plant-associated prokaryotes.</title>
        <authorList>
            <person name="Whitman W."/>
        </authorList>
    </citation>
    <scope>NUCLEOTIDE SEQUENCE [LARGE SCALE GENOMIC DNA]</scope>
    <source>
        <strain evidence="4 7">C13</strain>
        <strain evidence="5 8">D1</strain>
    </source>
</reference>
<evidence type="ECO:0000313" key="6">
    <source>
        <dbReference type="Proteomes" id="UP000239462"/>
    </source>
</evidence>
<dbReference type="AlphaFoldDB" id="A0A2L1C872"/>
<dbReference type="InterPro" id="IPR012334">
    <property type="entry name" value="Pectin_lyas_fold"/>
</dbReference>
<dbReference type="EMBL" id="JACHED010000001">
    <property type="protein sequence ID" value="MBB6496125.1"/>
    <property type="molecule type" value="Genomic_DNA"/>
</dbReference>
<organism evidence="3 6">
    <name type="scientific">Methanococcus maripaludis</name>
    <name type="common">Methanococcus deltae</name>
    <dbReference type="NCBI Taxonomy" id="39152"/>
    <lineage>
        <taxon>Archaea</taxon>
        <taxon>Methanobacteriati</taxon>
        <taxon>Methanobacteriota</taxon>
        <taxon>Methanomada group</taxon>
        <taxon>Methanococci</taxon>
        <taxon>Methanococcales</taxon>
        <taxon>Methanococcaceae</taxon>
        <taxon>Methanococcus</taxon>
    </lineage>
</organism>
<dbReference type="Pfam" id="PF05124">
    <property type="entry name" value="S_layer_C"/>
    <property type="match status" value="1"/>
</dbReference>
<protein>
    <recommendedName>
        <fullName evidence="2">S-layer protein outer domain-containing protein</fullName>
    </recommendedName>
</protein>
<proteinExistence type="predicted"/>
<evidence type="ECO:0000313" key="3">
    <source>
        <dbReference type="EMBL" id="AVB75544.1"/>
    </source>
</evidence>
<dbReference type="GeneID" id="36101219"/>
<evidence type="ECO:0000256" key="1">
    <source>
        <dbReference type="SAM" id="MobiDB-lite"/>
    </source>
</evidence>
<reference evidence="3" key="2">
    <citation type="submission" date="2018-02" db="EMBL/GenBank/DDBJ databases">
        <title>Complete genome sequence of the Methanococcus maripaludis type strain JJ (DSM 2067), a model for selenoprotein synthesis in Archaea.</title>
        <authorList>
            <person name="Poehlein A."/>
            <person name="Heym D."/>
            <person name="Quitzke V."/>
            <person name="Fersch J."/>
            <person name="Daniel R."/>
            <person name="Rother M."/>
        </authorList>
    </citation>
    <scope>NUCLEOTIDE SEQUENCE [LARGE SCALE GENOMIC DNA]</scope>
    <source>
        <strain evidence="3">DSM 2067</strain>
    </source>
</reference>
<dbReference type="InterPro" id="IPR022651">
    <property type="entry name" value="S_layer_C"/>
</dbReference>
<dbReference type="EMBL" id="JACDUO010000001">
    <property type="protein sequence ID" value="MBA2863869.1"/>
    <property type="molecule type" value="Genomic_DNA"/>
</dbReference>
<gene>
    <name evidence="4" type="ORF">HNP94_000869</name>
    <name evidence="5" type="ORF">HNP96_000146</name>
    <name evidence="3" type="ORF">MMJJ_01250</name>
</gene>
<accession>A0A2L1C872</accession>
<dbReference type="KEGG" id="mmad:MMJJ_01250"/>
<dbReference type="EMBL" id="CP026606">
    <property type="protein sequence ID" value="AVB75544.1"/>
    <property type="molecule type" value="Genomic_DNA"/>
</dbReference>
<evidence type="ECO:0000313" key="4">
    <source>
        <dbReference type="EMBL" id="MBA2863869.1"/>
    </source>
</evidence>
<dbReference type="Proteomes" id="UP000567099">
    <property type="component" value="Unassembled WGS sequence"/>
</dbReference>
<dbReference type="Gene3D" id="2.160.20.10">
    <property type="entry name" value="Single-stranded right-handed beta-helix, Pectin lyase-like"/>
    <property type="match status" value="1"/>
</dbReference>
<evidence type="ECO:0000313" key="8">
    <source>
        <dbReference type="Proteomes" id="UP000590564"/>
    </source>
</evidence>
<dbReference type="Proteomes" id="UP000590564">
    <property type="component" value="Unassembled WGS sequence"/>
</dbReference>